<dbReference type="InterPro" id="IPR001128">
    <property type="entry name" value="Cyt_P450"/>
</dbReference>
<keyword evidence="11" id="KW-1185">Reference proteome</keyword>
<evidence type="ECO:0000313" key="10">
    <source>
        <dbReference type="EMBL" id="RYO88716.1"/>
    </source>
</evidence>
<dbReference type="STRING" id="155417.A0A4Q4T093"/>
<keyword evidence="6 8" id="KW-0408">Iron</keyword>
<dbReference type="InterPro" id="IPR036396">
    <property type="entry name" value="Cyt_P450_sf"/>
</dbReference>
<dbReference type="SUPFAM" id="SSF48264">
    <property type="entry name" value="Cytochrome P450"/>
    <property type="match status" value="1"/>
</dbReference>
<gene>
    <name evidence="10" type="ORF">DL764_008703</name>
</gene>
<dbReference type="Pfam" id="PF00067">
    <property type="entry name" value="p450"/>
    <property type="match status" value="1"/>
</dbReference>
<name>A0A4Q4T093_9PEZI</name>
<evidence type="ECO:0000256" key="4">
    <source>
        <dbReference type="ARBA" id="ARBA00022723"/>
    </source>
</evidence>
<comment type="cofactor">
    <cofactor evidence="1 8">
        <name>heme</name>
        <dbReference type="ChEBI" id="CHEBI:30413"/>
    </cofactor>
</comment>
<keyword evidence="3 8" id="KW-0349">Heme</keyword>
<comment type="caution">
    <text evidence="10">The sequence shown here is derived from an EMBL/GenBank/DDBJ whole genome shotgun (WGS) entry which is preliminary data.</text>
</comment>
<dbReference type="AlphaFoldDB" id="A0A4Q4T093"/>
<keyword evidence="4 8" id="KW-0479">Metal-binding</keyword>
<comment type="similarity">
    <text evidence="2 9">Belongs to the cytochrome P450 family.</text>
</comment>
<dbReference type="EMBL" id="QJNU01000713">
    <property type="protein sequence ID" value="RYO88716.1"/>
    <property type="molecule type" value="Genomic_DNA"/>
</dbReference>
<reference evidence="10 11" key="1">
    <citation type="submission" date="2018-06" db="EMBL/GenBank/DDBJ databases">
        <title>Complete Genomes of Monosporascus.</title>
        <authorList>
            <person name="Robinson A.J."/>
            <person name="Natvig D.O."/>
        </authorList>
    </citation>
    <scope>NUCLEOTIDE SEQUENCE [LARGE SCALE GENOMIC DNA]</scope>
    <source>
        <strain evidence="10 11">CBS 110550</strain>
    </source>
</reference>
<dbReference type="InterPro" id="IPR017972">
    <property type="entry name" value="Cyt_P450_CS"/>
</dbReference>
<evidence type="ECO:0008006" key="12">
    <source>
        <dbReference type="Google" id="ProtNLM"/>
    </source>
</evidence>
<dbReference type="PRINTS" id="PR00465">
    <property type="entry name" value="EP450IV"/>
</dbReference>
<dbReference type="CDD" id="cd11041">
    <property type="entry name" value="CYP503A1-like"/>
    <property type="match status" value="1"/>
</dbReference>
<evidence type="ECO:0000256" key="1">
    <source>
        <dbReference type="ARBA" id="ARBA00001971"/>
    </source>
</evidence>
<dbReference type="PANTHER" id="PTHR46206:SF2">
    <property type="entry name" value="CYTOCHROME P450 MONOOXYGENASE AUSG-RELATED"/>
    <property type="match status" value="1"/>
</dbReference>
<evidence type="ECO:0000256" key="9">
    <source>
        <dbReference type="RuleBase" id="RU000461"/>
    </source>
</evidence>
<keyword evidence="5 9" id="KW-0560">Oxidoreductase</keyword>
<evidence type="ECO:0000313" key="11">
    <source>
        <dbReference type="Proteomes" id="UP000293360"/>
    </source>
</evidence>
<evidence type="ECO:0000256" key="3">
    <source>
        <dbReference type="ARBA" id="ARBA00022617"/>
    </source>
</evidence>
<feature type="binding site" description="axial binding residue" evidence="8">
    <location>
        <position position="427"/>
    </location>
    <ligand>
        <name>heme</name>
        <dbReference type="ChEBI" id="CHEBI:30413"/>
    </ligand>
    <ligandPart>
        <name>Fe</name>
        <dbReference type="ChEBI" id="CHEBI:18248"/>
    </ligandPart>
</feature>
<dbReference type="Proteomes" id="UP000293360">
    <property type="component" value="Unassembled WGS sequence"/>
</dbReference>
<accession>A0A4Q4T093</accession>
<protein>
    <recommendedName>
        <fullName evidence="12">Cytochrome P450</fullName>
    </recommendedName>
</protein>
<dbReference type="Gene3D" id="1.10.630.10">
    <property type="entry name" value="Cytochrome P450"/>
    <property type="match status" value="1"/>
</dbReference>
<dbReference type="GO" id="GO:0016705">
    <property type="term" value="F:oxidoreductase activity, acting on paired donors, with incorporation or reduction of molecular oxygen"/>
    <property type="evidence" value="ECO:0007669"/>
    <property type="project" value="InterPro"/>
</dbReference>
<dbReference type="GO" id="GO:0004497">
    <property type="term" value="F:monooxygenase activity"/>
    <property type="evidence" value="ECO:0007669"/>
    <property type="project" value="UniProtKB-KW"/>
</dbReference>
<dbReference type="InterPro" id="IPR002403">
    <property type="entry name" value="Cyt_P450_E_grp-IV"/>
</dbReference>
<dbReference type="GO" id="GO:0005506">
    <property type="term" value="F:iron ion binding"/>
    <property type="evidence" value="ECO:0007669"/>
    <property type="project" value="InterPro"/>
</dbReference>
<proteinExistence type="inferred from homology"/>
<dbReference type="PROSITE" id="PS00086">
    <property type="entry name" value="CYTOCHROME_P450"/>
    <property type="match status" value="1"/>
</dbReference>
<evidence type="ECO:0000256" key="8">
    <source>
        <dbReference type="PIRSR" id="PIRSR602403-1"/>
    </source>
</evidence>
<keyword evidence="7 9" id="KW-0503">Monooxygenase</keyword>
<dbReference type="PANTHER" id="PTHR46206">
    <property type="entry name" value="CYTOCHROME P450"/>
    <property type="match status" value="1"/>
</dbReference>
<evidence type="ECO:0000256" key="7">
    <source>
        <dbReference type="ARBA" id="ARBA00023033"/>
    </source>
</evidence>
<evidence type="ECO:0000256" key="2">
    <source>
        <dbReference type="ARBA" id="ARBA00010617"/>
    </source>
</evidence>
<organism evidence="10 11">
    <name type="scientific">Monosporascus ibericus</name>
    <dbReference type="NCBI Taxonomy" id="155417"/>
    <lineage>
        <taxon>Eukaryota</taxon>
        <taxon>Fungi</taxon>
        <taxon>Dikarya</taxon>
        <taxon>Ascomycota</taxon>
        <taxon>Pezizomycotina</taxon>
        <taxon>Sordariomycetes</taxon>
        <taxon>Xylariomycetidae</taxon>
        <taxon>Xylariales</taxon>
        <taxon>Xylariales incertae sedis</taxon>
        <taxon>Monosporascus</taxon>
    </lineage>
</organism>
<evidence type="ECO:0000256" key="6">
    <source>
        <dbReference type="ARBA" id="ARBA00023004"/>
    </source>
</evidence>
<sequence length="491" mass="55613">MVGEFADRFSQQLGTRPVLVKSAQKAKHIFHVNARGLLKDGFTKPRKSATAFRVETDDVQVVILSPESVNEIRNDSRFSFTDLIAEECLCHIPAFRNFNPHEGLNDTAKDVLQKRLTPSLGLVTKDISEEATLAFRDHWRDNTEWHALDAKATLVEIIARLSSRVFLGHELCRNPAWLRITIDYTMTVFRGVMALKRWPSFLRPVVWRFVPEVRRVNEQIDEAVRLITPIIEKKKAEGNSSSPETTKPARLDVIQWASEVANGRRYDPTLLQLGFSMASMHNTTDLATQVLYDLCAHPEYIEPLRKEVETVLEQEGMTKAGLARLKLMDSFMKESQRIKPSELLGMRRVLLEDVTLSNGVFLPRGVQIGIPTTMTTSPDADDSASDPTAFDGYRFLKMVGNPQKEKTRHFVSTSPDHLGFGHGKHACPGRFFAAHEVKIILCHVLMKYDFKLAKPDCRPTVLDMGWALIAEPGVQLMVKRREGFDEGLLHR</sequence>
<dbReference type="OrthoDB" id="1844152at2759"/>
<evidence type="ECO:0000256" key="5">
    <source>
        <dbReference type="ARBA" id="ARBA00023002"/>
    </source>
</evidence>
<dbReference type="GO" id="GO:0020037">
    <property type="term" value="F:heme binding"/>
    <property type="evidence" value="ECO:0007669"/>
    <property type="project" value="InterPro"/>
</dbReference>